<feature type="non-terminal residue" evidence="1">
    <location>
        <position position="44"/>
    </location>
</feature>
<gene>
    <name evidence="1" type="ORF">CFC21_046951</name>
</gene>
<dbReference type="OrthoDB" id="430851at2759"/>
<reference evidence="1" key="1">
    <citation type="journal article" date="2017" name="Gigascience">
        <title>The first near-complete assembly of the hexaploid bread wheat genome, Triticum aestivum.</title>
        <authorList>
            <person name="Zimin A.V."/>
            <person name="Puiu D."/>
            <person name="Hall R."/>
            <person name="Kingan S."/>
            <person name="Clavijo B.J."/>
            <person name="Salzberg S.L."/>
        </authorList>
    </citation>
    <scope>NUCLEOTIDE SEQUENCE</scope>
    <source>
        <tissue evidence="1">Leaf</tissue>
    </source>
</reference>
<evidence type="ECO:0000313" key="1">
    <source>
        <dbReference type="EMBL" id="KAF7036223.1"/>
    </source>
</evidence>
<protein>
    <submittedName>
        <fullName evidence="1">Uncharacterized protein</fullName>
    </submittedName>
</protein>
<reference evidence="1" key="2">
    <citation type="submission" date="2020-03" db="EMBL/GenBank/DDBJ databases">
        <title>The second near-complete assembly of the hexaploid bread wheat (Triticum aestivum) genome.</title>
        <authorList>
            <person name="Zimin A.V."/>
            <person name="Puiu D."/>
            <person name="Shumante A."/>
            <person name="Alonge M."/>
            <person name="Salzberg S.L."/>
        </authorList>
    </citation>
    <scope>NUCLEOTIDE SEQUENCE</scope>
    <source>
        <tissue evidence="1">Leaf</tissue>
    </source>
</reference>
<name>A0A9R1FWN4_WHEAT</name>
<dbReference type="EMBL" id="CM022219">
    <property type="protein sequence ID" value="KAF7036223.1"/>
    <property type="molecule type" value="Genomic_DNA"/>
</dbReference>
<feature type="non-terminal residue" evidence="1">
    <location>
        <position position="1"/>
    </location>
</feature>
<dbReference type="AlphaFoldDB" id="A0A9R1FWN4"/>
<proteinExistence type="predicted"/>
<accession>A0A9R1FWN4</accession>
<sequence>PTRLQPNVRRPLWHGGGFSLSVDLGTARTGLAIARGITLPRPFT</sequence>
<dbReference type="Proteomes" id="UP000815260">
    <property type="component" value="Chromosome 3D"/>
</dbReference>
<comment type="caution">
    <text evidence="1">The sequence shown here is derived from an EMBL/GenBank/DDBJ whole genome shotgun (WGS) entry which is preliminary data.</text>
</comment>
<organism evidence="1">
    <name type="scientific">Triticum aestivum</name>
    <name type="common">Wheat</name>
    <dbReference type="NCBI Taxonomy" id="4565"/>
    <lineage>
        <taxon>Eukaryota</taxon>
        <taxon>Viridiplantae</taxon>
        <taxon>Streptophyta</taxon>
        <taxon>Embryophyta</taxon>
        <taxon>Tracheophyta</taxon>
        <taxon>Spermatophyta</taxon>
        <taxon>Magnoliopsida</taxon>
        <taxon>Liliopsida</taxon>
        <taxon>Poales</taxon>
        <taxon>Poaceae</taxon>
        <taxon>BOP clade</taxon>
        <taxon>Pooideae</taxon>
        <taxon>Triticodae</taxon>
        <taxon>Triticeae</taxon>
        <taxon>Triticinae</taxon>
        <taxon>Triticum</taxon>
    </lineage>
</organism>